<feature type="compositionally biased region" description="Basic residues" evidence="1">
    <location>
        <begin position="1"/>
        <end position="13"/>
    </location>
</feature>
<evidence type="ECO:0000313" key="2">
    <source>
        <dbReference type="EMBL" id="KAK5889957.1"/>
    </source>
</evidence>
<reference evidence="2 3" key="1">
    <citation type="journal article" date="2023" name="Mol. Biol. Evol.">
        <title>Genomics of Secondarily Temperate Adaptation in the Only Non-Antarctic Icefish.</title>
        <authorList>
            <person name="Rivera-Colon A.G."/>
            <person name="Rayamajhi N."/>
            <person name="Minhas B.F."/>
            <person name="Madrigal G."/>
            <person name="Bilyk K.T."/>
            <person name="Yoon V."/>
            <person name="Hune M."/>
            <person name="Gregory S."/>
            <person name="Cheng C.H.C."/>
            <person name="Catchen J.M."/>
        </authorList>
    </citation>
    <scope>NUCLEOTIDE SEQUENCE [LARGE SCALE GENOMIC DNA]</scope>
    <source>
        <strain evidence="2">JC2023a</strain>
    </source>
</reference>
<dbReference type="AlphaFoldDB" id="A0AAN8GTT2"/>
<gene>
    <name evidence="2" type="ORF">CesoFtcFv8_013531</name>
</gene>
<keyword evidence="3" id="KW-1185">Reference proteome</keyword>
<proteinExistence type="predicted"/>
<dbReference type="Proteomes" id="UP001335648">
    <property type="component" value="Unassembled WGS sequence"/>
</dbReference>
<sequence length="109" mass="11964">MSKKRKKKSKRKGNNVEEYEKEDIESGGTEGRGDEGSDETSEPDGKRSYAEAEEEHEGVPVEEQSGSVKVEKGPDGERGSRDVSVEAAKTALKHEKRQVSSSRGEAKLK</sequence>
<evidence type="ECO:0000256" key="1">
    <source>
        <dbReference type="SAM" id="MobiDB-lite"/>
    </source>
</evidence>
<evidence type="ECO:0000313" key="3">
    <source>
        <dbReference type="Proteomes" id="UP001335648"/>
    </source>
</evidence>
<accession>A0AAN8GTT2</accession>
<protein>
    <submittedName>
        <fullName evidence="2">Uncharacterized protein</fullName>
    </submittedName>
</protein>
<organism evidence="2 3">
    <name type="scientific">Champsocephalus esox</name>
    <name type="common">pike icefish</name>
    <dbReference type="NCBI Taxonomy" id="159716"/>
    <lineage>
        <taxon>Eukaryota</taxon>
        <taxon>Metazoa</taxon>
        <taxon>Chordata</taxon>
        <taxon>Craniata</taxon>
        <taxon>Vertebrata</taxon>
        <taxon>Euteleostomi</taxon>
        <taxon>Actinopterygii</taxon>
        <taxon>Neopterygii</taxon>
        <taxon>Teleostei</taxon>
        <taxon>Neoteleostei</taxon>
        <taxon>Acanthomorphata</taxon>
        <taxon>Eupercaria</taxon>
        <taxon>Perciformes</taxon>
        <taxon>Notothenioidei</taxon>
        <taxon>Channichthyidae</taxon>
        <taxon>Champsocephalus</taxon>
    </lineage>
</organism>
<name>A0AAN8GTT2_9TELE</name>
<feature type="region of interest" description="Disordered" evidence="1">
    <location>
        <begin position="1"/>
        <end position="109"/>
    </location>
</feature>
<feature type="compositionally biased region" description="Basic and acidic residues" evidence="1">
    <location>
        <begin position="69"/>
        <end position="84"/>
    </location>
</feature>
<comment type="caution">
    <text evidence="2">The sequence shown here is derived from an EMBL/GenBank/DDBJ whole genome shotgun (WGS) entry which is preliminary data.</text>
</comment>
<dbReference type="EMBL" id="JAULUE010002056">
    <property type="protein sequence ID" value="KAK5889957.1"/>
    <property type="molecule type" value="Genomic_DNA"/>
</dbReference>